<dbReference type="Proteomes" id="UP001626593">
    <property type="component" value="Chromosome"/>
</dbReference>
<evidence type="ECO:0008006" key="3">
    <source>
        <dbReference type="Google" id="ProtNLM"/>
    </source>
</evidence>
<proteinExistence type="predicted"/>
<sequence>MSEQSERAARWREHVERWRRSGQTQSAYCAEHGVSKKSLGYWIRQWRQGAAQRSDRALTFVLVFLVKDMEQYTILTRELFFENNNVKRFRTLVSMSNVKLGFEVPSEGGTRRGRSC</sequence>
<name>A0ABZ1AJ53_AROEV</name>
<organism evidence="1 2">
    <name type="scientific">Aromatoleum evansii</name>
    <name type="common">Azoarcus evansii</name>
    <dbReference type="NCBI Taxonomy" id="59406"/>
    <lineage>
        <taxon>Bacteria</taxon>
        <taxon>Pseudomonadati</taxon>
        <taxon>Pseudomonadota</taxon>
        <taxon>Betaproteobacteria</taxon>
        <taxon>Rhodocyclales</taxon>
        <taxon>Rhodocyclaceae</taxon>
        <taxon>Aromatoleum</taxon>
    </lineage>
</organism>
<dbReference type="NCBIfam" id="NF047593">
    <property type="entry name" value="IS66_ISAeme5_TnpA"/>
    <property type="match status" value="1"/>
</dbReference>
<evidence type="ECO:0000313" key="2">
    <source>
        <dbReference type="Proteomes" id="UP001626593"/>
    </source>
</evidence>
<gene>
    <name evidence="1" type="ORF">U5817_13150</name>
</gene>
<reference evidence="1 2" key="1">
    <citation type="submission" date="2023-12" db="EMBL/GenBank/DDBJ databases">
        <title>A. evansii MAY27, complete genome.</title>
        <authorList>
            <person name="Wang Y."/>
        </authorList>
    </citation>
    <scope>NUCLEOTIDE SEQUENCE [LARGE SCALE GENOMIC DNA]</scope>
    <source>
        <strain evidence="1 2">MAY27</strain>
    </source>
</reference>
<keyword evidence="2" id="KW-1185">Reference proteome</keyword>
<dbReference type="EMBL" id="CP141259">
    <property type="protein sequence ID" value="WRL44158.1"/>
    <property type="molecule type" value="Genomic_DNA"/>
</dbReference>
<protein>
    <recommendedName>
        <fullName evidence="3">Transposase</fullName>
    </recommendedName>
</protein>
<dbReference type="RefSeq" id="WP_407277607.1">
    <property type="nucleotide sequence ID" value="NZ_CP141259.1"/>
</dbReference>
<accession>A0ABZ1AJ53</accession>
<evidence type="ECO:0000313" key="1">
    <source>
        <dbReference type="EMBL" id="WRL44158.1"/>
    </source>
</evidence>